<evidence type="ECO:0000313" key="3">
    <source>
        <dbReference type="Proteomes" id="UP000009009"/>
    </source>
</evidence>
<dbReference type="InterPro" id="IPR035303">
    <property type="entry name" value="DUF5364"/>
</dbReference>
<protein>
    <submittedName>
        <fullName evidence="2">YER034W-like protein</fullName>
    </submittedName>
</protein>
<feature type="region of interest" description="Disordered" evidence="1">
    <location>
        <begin position="151"/>
        <end position="202"/>
    </location>
</feature>
<feature type="compositionally biased region" description="Basic and acidic residues" evidence="1">
    <location>
        <begin position="24"/>
        <end position="38"/>
    </location>
</feature>
<dbReference type="AlphaFoldDB" id="H0GTT6"/>
<organism evidence="2 3">
    <name type="scientific">Saccharomyces cerevisiae x Saccharomyces kudriavzevii (strain VIN7)</name>
    <name type="common">Yeast</name>
    <dbReference type="NCBI Taxonomy" id="1095631"/>
    <lineage>
        <taxon>Eukaryota</taxon>
        <taxon>Fungi</taxon>
        <taxon>Dikarya</taxon>
        <taxon>Ascomycota</taxon>
        <taxon>Saccharomycotina</taxon>
        <taxon>Saccharomycetes</taxon>
        <taxon>Saccharomycetales</taxon>
        <taxon>Saccharomycetaceae</taxon>
        <taxon>Saccharomyces</taxon>
    </lineage>
</organism>
<dbReference type="Proteomes" id="UP000009009">
    <property type="component" value="Unassembled WGS sequence"/>
</dbReference>
<evidence type="ECO:0000313" key="2">
    <source>
        <dbReference type="EMBL" id="EHN02709.1"/>
    </source>
</evidence>
<dbReference type="EMBL" id="AGVY01000192">
    <property type="protein sequence ID" value="EHN02709.1"/>
    <property type="molecule type" value="Genomic_DNA"/>
</dbReference>
<reference evidence="2 3" key="1">
    <citation type="journal article" date="2012" name="FEMS Yeast Res.">
        <title>The genome sequence of the wine yeast VIN7 reveals an allotriploid hybrid genome with Saccharomyces cerevisiae and Saccharomyces kudriavzevii origins.</title>
        <authorList>
            <person name="Borneman A.R."/>
            <person name="Desany B.A."/>
            <person name="Riches D."/>
            <person name="Affourtit J.P."/>
            <person name="Forgan A.H."/>
            <person name="Pretorius I.S."/>
            <person name="Egholm M."/>
            <person name="Chambers P.J."/>
        </authorList>
    </citation>
    <scope>NUCLEOTIDE SEQUENCE [LARGE SCALE GENOMIC DNA]</scope>
    <source>
        <strain evidence="2 3">VIN7</strain>
    </source>
</reference>
<feature type="compositionally biased region" description="Acidic residues" evidence="1">
    <location>
        <begin position="187"/>
        <end position="202"/>
    </location>
</feature>
<gene>
    <name evidence="2" type="ORF">VIN7_6680</name>
</gene>
<feature type="compositionally biased region" description="Basic and acidic residues" evidence="1">
    <location>
        <begin position="46"/>
        <end position="62"/>
    </location>
</feature>
<sequence length="202" mass="22703">MSYISLTNPIIQLKLSKRKTMDAFSLKKDNRKKFQDKQKLKRKHATPSDRKYRVLNRQKEEEAATEEQEQEQPALESNEVRYYEDPSLALEDPRTAATSAEANRVLRGVLRNRLQQGDGNPGVDEAANTDALKIKDLKQMGVAELNRWLGRESATTTTTAAAPPAAPRVESEQDPVGQKIPSRSADLPEDLETDQDFLDGLL</sequence>
<dbReference type="HOGENOM" id="CLU_125618_0_0_1"/>
<name>H0GTT6_SACCK</name>
<proteinExistence type="predicted"/>
<dbReference type="Pfam" id="PF17322">
    <property type="entry name" value="DUF5364"/>
    <property type="match status" value="1"/>
</dbReference>
<evidence type="ECO:0000256" key="1">
    <source>
        <dbReference type="SAM" id="MobiDB-lite"/>
    </source>
</evidence>
<dbReference type="OrthoDB" id="4069039at2759"/>
<dbReference type="PhylomeDB" id="H0GTT6"/>
<feature type="region of interest" description="Disordered" evidence="1">
    <location>
        <begin position="24"/>
        <end position="79"/>
    </location>
</feature>
<feature type="compositionally biased region" description="Low complexity" evidence="1">
    <location>
        <begin position="154"/>
        <end position="163"/>
    </location>
</feature>
<comment type="caution">
    <text evidence="2">The sequence shown here is derived from an EMBL/GenBank/DDBJ whole genome shotgun (WGS) entry which is preliminary data.</text>
</comment>
<accession>H0GTT6</accession>
<keyword evidence="3" id="KW-1185">Reference proteome</keyword>